<dbReference type="Proteomes" id="UP000000763">
    <property type="component" value="Chromosome 2"/>
</dbReference>
<proteinExistence type="predicted"/>
<dbReference type="AlphaFoldDB" id="Q6Z7I2"/>
<name>Q6Z7I2_ORYSJ</name>
<accession>Q6Z7I2</accession>
<reference evidence="2" key="2">
    <citation type="journal article" date="2008" name="Nucleic Acids Res.">
        <title>The rice annotation project database (RAP-DB): 2008 update.</title>
        <authorList>
            <consortium name="The rice annotation project (RAP)"/>
        </authorList>
    </citation>
    <scope>GENOME REANNOTATION</scope>
    <source>
        <strain evidence="2">cv. Nipponbare</strain>
    </source>
</reference>
<evidence type="ECO:0000313" key="1">
    <source>
        <dbReference type="EMBL" id="BAD15801.1"/>
    </source>
</evidence>
<organism evidence="1 2">
    <name type="scientific">Oryza sativa subsp. japonica</name>
    <name type="common">Rice</name>
    <dbReference type="NCBI Taxonomy" id="39947"/>
    <lineage>
        <taxon>Eukaryota</taxon>
        <taxon>Viridiplantae</taxon>
        <taxon>Streptophyta</taxon>
        <taxon>Embryophyta</taxon>
        <taxon>Tracheophyta</taxon>
        <taxon>Spermatophyta</taxon>
        <taxon>Magnoliopsida</taxon>
        <taxon>Liliopsida</taxon>
        <taxon>Poales</taxon>
        <taxon>Poaceae</taxon>
        <taxon>BOP clade</taxon>
        <taxon>Oryzoideae</taxon>
        <taxon>Oryzeae</taxon>
        <taxon>Oryzinae</taxon>
        <taxon>Oryza</taxon>
        <taxon>Oryza sativa</taxon>
    </lineage>
</organism>
<reference evidence="2" key="1">
    <citation type="journal article" date="2005" name="Nature">
        <title>The map-based sequence of the rice genome.</title>
        <authorList>
            <consortium name="International rice genome sequencing project (IRGSP)"/>
            <person name="Matsumoto T."/>
            <person name="Wu J."/>
            <person name="Kanamori H."/>
            <person name="Katayose Y."/>
            <person name="Fujisawa M."/>
            <person name="Namiki N."/>
            <person name="Mizuno H."/>
            <person name="Yamamoto K."/>
            <person name="Antonio B.A."/>
            <person name="Baba T."/>
            <person name="Sakata K."/>
            <person name="Nagamura Y."/>
            <person name="Aoki H."/>
            <person name="Arikawa K."/>
            <person name="Arita K."/>
            <person name="Bito T."/>
            <person name="Chiden Y."/>
            <person name="Fujitsuka N."/>
            <person name="Fukunaka R."/>
            <person name="Hamada M."/>
            <person name="Harada C."/>
            <person name="Hayashi A."/>
            <person name="Hijishita S."/>
            <person name="Honda M."/>
            <person name="Hosokawa S."/>
            <person name="Ichikawa Y."/>
            <person name="Idonuma A."/>
            <person name="Iijima M."/>
            <person name="Ikeda M."/>
            <person name="Ikeno M."/>
            <person name="Ito K."/>
            <person name="Ito S."/>
            <person name="Ito T."/>
            <person name="Ito Y."/>
            <person name="Ito Y."/>
            <person name="Iwabuchi A."/>
            <person name="Kamiya K."/>
            <person name="Karasawa W."/>
            <person name="Kurita K."/>
            <person name="Katagiri S."/>
            <person name="Kikuta A."/>
            <person name="Kobayashi H."/>
            <person name="Kobayashi N."/>
            <person name="Machita K."/>
            <person name="Maehara T."/>
            <person name="Masukawa M."/>
            <person name="Mizubayashi T."/>
            <person name="Mukai Y."/>
            <person name="Nagasaki H."/>
            <person name="Nagata Y."/>
            <person name="Naito S."/>
            <person name="Nakashima M."/>
            <person name="Nakama Y."/>
            <person name="Nakamichi Y."/>
            <person name="Nakamura M."/>
            <person name="Meguro A."/>
            <person name="Negishi M."/>
            <person name="Ohta I."/>
            <person name="Ohta T."/>
            <person name="Okamoto M."/>
            <person name="Ono N."/>
            <person name="Saji S."/>
            <person name="Sakaguchi M."/>
            <person name="Sakai K."/>
            <person name="Shibata M."/>
            <person name="Shimokawa T."/>
            <person name="Song J."/>
            <person name="Takazaki Y."/>
            <person name="Terasawa K."/>
            <person name="Tsugane M."/>
            <person name="Tsuji K."/>
            <person name="Ueda S."/>
            <person name="Waki K."/>
            <person name="Yamagata H."/>
            <person name="Yamamoto M."/>
            <person name="Yamamoto S."/>
            <person name="Yamane H."/>
            <person name="Yoshiki S."/>
            <person name="Yoshihara R."/>
            <person name="Yukawa K."/>
            <person name="Zhong H."/>
            <person name="Yano M."/>
            <person name="Yuan Q."/>
            <person name="Ouyang S."/>
            <person name="Liu J."/>
            <person name="Jones K.M."/>
            <person name="Gansberger K."/>
            <person name="Moffat K."/>
            <person name="Hill J."/>
            <person name="Bera J."/>
            <person name="Fadrosh D."/>
            <person name="Jin S."/>
            <person name="Johri S."/>
            <person name="Kim M."/>
            <person name="Overton L."/>
            <person name="Reardon M."/>
            <person name="Tsitrin T."/>
            <person name="Vuong H."/>
            <person name="Weaver B."/>
            <person name="Ciecko A."/>
            <person name="Tallon L."/>
            <person name="Jackson J."/>
            <person name="Pai G."/>
            <person name="Aken S.V."/>
            <person name="Utterback T."/>
            <person name="Reidmuller S."/>
            <person name="Feldblyum T."/>
            <person name="Hsiao J."/>
            <person name="Zismann V."/>
            <person name="Iobst S."/>
            <person name="de Vazeille A.R."/>
            <person name="Buell C.R."/>
            <person name="Ying K."/>
            <person name="Li Y."/>
            <person name="Lu T."/>
            <person name="Huang Y."/>
            <person name="Zhao Q."/>
            <person name="Feng Q."/>
            <person name="Zhang L."/>
            <person name="Zhu J."/>
            <person name="Weng Q."/>
            <person name="Mu J."/>
            <person name="Lu Y."/>
            <person name="Fan D."/>
            <person name="Liu Y."/>
            <person name="Guan J."/>
            <person name="Zhang Y."/>
            <person name="Yu S."/>
            <person name="Liu X."/>
            <person name="Zhang Y."/>
            <person name="Hong G."/>
            <person name="Han B."/>
            <person name="Choisne N."/>
            <person name="Demange N."/>
            <person name="Orjeda G."/>
            <person name="Samain S."/>
            <person name="Cattolico L."/>
            <person name="Pelletier E."/>
            <person name="Couloux A."/>
            <person name="Segurens B."/>
            <person name="Wincker P."/>
            <person name="D'Hont A."/>
            <person name="Scarpelli C."/>
            <person name="Weissenbach J."/>
            <person name="Salanoubat M."/>
            <person name="Quetier F."/>
            <person name="Yu Y."/>
            <person name="Kim H.R."/>
            <person name="Rambo T."/>
            <person name="Currie J."/>
            <person name="Collura K."/>
            <person name="Luo M."/>
            <person name="Yang T."/>
            <person name="Ammiraju J.S.S."/>
            <person name="Engler F."/>
            <person name="Soderlund C."/>
            <person name="Wing R.A."/>
            <person name="Palmer L.E."/>
            <person name="de la Bastide M."/>
            <person name="Spiegel L."/>
            <person name="Nascimento L."/>
            <person name="Zutavern T."/>
            <person name="O'Shaughnessy A."/>
            <person name="Dike S."/>
            <person name="Dedhia N."/>
            <person name="Preston R."/>
            <person name="Balija V."/>
            <person name="McCombie W.R."/>
            <person name="Chow T."/>
            <person name="Chen H."/>
            <person name="Chung M."/>
            <person name="Chen C."/>
            <person name="Shaw J."/>
            <person name="Wu H."/>
            <person name="Hsiao K."/>
            <person name="Chao Y."/>
            <person name="Chu M."/>
            <person name="Cheng C."/>
            <person name="Hour A."/>
            <person name="Lee P."/>
            <person name="Lin S."/>
            <person name="Lin Y."/>
            <person name="Liou J."/>
            <person name="Liu S."/>
            <person name="Hsing Y."/>
            <person name="Raghuvanshi S."/>
            <person name="Mohanty A."/>
            <person name="Bharti A.K."/>
            <person name="Gaur A."/>
            <person name="Gupta V."/>
            <person name="Kumar D."/>
            <person name="Ravi V."/>
            <person name="Vij S."/>
            <person name="Kapur A."/>
            <person name="Khurana P."/>
            <person name="Khurana P."/>
            <person name="Khurana J.P."/>
            <person name="Tyagi A.K."/>
            <person name="Gaikwad K."/>
            <person name="Singh A."/>
            <person name="Dalal V."/>
            <person name="Srivastava S."/>
            <person name="Dixit A."/>
            <person name="Pal A.K."/>
            <person name="Ghazi I.A."/>
            <person name="Yadav M."/>
            <person name="Pandit A."/>
            <person name="Bhargava A."/>
            <person name="Sureshbabu K."/>
            <person name="Batra K."/>
            <person name="Sharma T.R."/>
            <person name="Mohapatra T."/>
            <person name="Singh N.K."/>
            <person name="Messing J."/>
            <person name="Nelson A.B."/>
            <person name="Fuks G."/>
            <person name="Kavchok S."/>
            <person name="Keizer G."/>
            <person name="Linton E."/>
            <person name="Llaca V."/>
            <person name="Song R."/>
            <person name="Tanyolac B."/>
            <person name="Young S."/>
            <person name="Ho-Il K."/>
            <person name="Hahn J.H."/>
            <person name="Sangsakoo G."/>
            <person name="Vanavichit A."/>
            <person name="de Mattos Luiz.A.T."/>
            <person name="Zimmer P.D."/>
            <person name="Malone G."/>
            <person name="Dellagostin O."/>
            <person name="de Oliveira A.C."/>
            <person name="Bevan M."/>
            <person name="Bancroft I."/>
            <person name="Minx P."/>
            <person name="Cordum H."/>
            <person name="Wilson R."/>
            <person name="Cheng Z."/>
            <person name="Jin W."/>
            <person name="Jiang J."/>
            <person name="Leong S.A."/>
            <person name="Iwama H."/>
            <person name="Gojobori T."/>
            <person name="Itoh T."/>
            <person name="Niimura Y."/>
            <person name="Fujii Y."/>
            <person name="Habara T."/>
            <person name="Sakai H."/>
            <person name="Sato Y."/>
            <person name="Wilson G."/>
            <person name="Kumar K."/>
            <person name="McCouch S."/>
            <person name="Juretic N."/>
            <person name="Hoen D."/>
            <person name="Wright S."/>
            <person name="Bruskiewich R."/>
            <person name="Bureau T."/>
            <person name="Miyao A."/>
            <person name="Hirochika H."/>
            <person name="Nishikawa T."/>
            <person name="Kadowaki K."/>
            <person name="Sugiura M."/>
            <person name="Burr B."/>
            <person name="Sasaki T."/>
        </authorList>
    </citation>
    <scope>NUCLEOTIDE SEQUENCE [LARGE SCALE GENOMIC DNA]</scope>
    <source>
        <strain evidence="2">cv. Nipponbare</strain>
    </source>
</reference>
<protein>
    <submittedName>
        <fullName evidence="1">Uncharacterized protein</fullName>
    </submittedName>
</protein>
<dbReference type="EMBL" id="AP004854">
    <property type="protein sequence ID" value="BAD15801.1"/>
    <property type="molecule type" value="Genomic_DNA"/>
</dbReference>
<sequence>MEVFVEKENGFDALSNTETYVQMLAHVSGINLSGINSGLNQYVSDADLLAEFVDFVCP</sequence>
<evidence type="ECO:0000313" key="2">
    <source>
        <dbReference type="Proteomes" id="UP000000763"/>
    </source>
</evidence>
<gene>
    <name evidence="1" type="primary">OJ1521_G01.22</name>
</gene>